<feature type="transmembrane region" description="Helical" evidence="1">
    <location>
        <begin position="6"/>
        <end position="25"/>
    </location>
</feature>
<dbReference type="InterPro" id="IPR009526">
    <property type="entry name" value="DUF1146"/>
</dbReference>
<dbReference type="AlphaFoldDB" id="A0A511AQC4"/>
<proteinExistence type="predicted"/>
<gene>
    <name evidence="2" type="ORF">AKA01nite_00270</name>
</gene>
<dbReference type="RefSeq" id="WP_146922596.1">
    <property type="nucleotide sequence ID" value="NZ_BJUY01000001.1"/>
</dbReference>
<protein>
    <submittedName>
        <fullName evidence="2">Membrane protein</fullName>
    </submittedName>
</protein>
<dbReference type="NCBIfam" id="TIGR02327">
    <property type="entry name" value="int_mem_ywzB"/>
    <property type="match status" value="1"/>
</dbReference>
<keyword evidence="1" id="KW-0472">Membrane</keyword>
<dbReference type="OrthoDB" id="1651016at2"/>
<accession>A0A511AQC4</accession>
<evidence type="ECO:0000313" key="2">
    <source>
        <dbReference type="EMBL" id="GEK90405.1"/>
    </source>
</evidence>
<dbReference type="Proteomes" id="UP000321662">
    <property type="component" value="Unassembled WGS sequence"/>
</dbReference>
<keyword evidence="1" id="KW-1133">Transmembrane helix</keyword>
<dbReference type="EMBL" id="BJUY01000001">
    <property type="protein sequence ID" value="GEK90405.1"/>
    <property type="molecule type" value="Genomic_DNA"/>
</dbReference>
<name>A0A511AQC4_9LACT</name>
<sequence length="76" mass="8788">MPLVVMQSLINLVSHVFFIFVAFWSMQALKTDVSIKKNHIPQARTLYIVVSIAIGYTVSNFFIDFILSLQNIFFLF</sequence>
<keyword evidence="3" id="KW-1185">Reference proteome</keyword>
<keyword evidence="1" id="KW-0812">Transmembrane</keyword>
<organism evidence="2 3">
    <name type="scientific">Alkalibacterium kapii</name>
    <dbReference type="NCBI Taxonomy" id="426704"/>
    <lineage>
        <taxon>Bacteria</taxon>
        <taxon>Bacillati</taxon>
        <taxon>Bacillota</taxon>
        <taxon>Bacilli</taxon>
        <taxon>Lactobacillales</taxon>
        <taxon>Carnobacteriaceae</taxon>
        <taxon>Alkalibacterium</taxon>
    </lineage>
</organism>
<evidence type="ECO:0000256" key="1">
    <source>
        <dbReference type="SAM" id="Phobius"/>
    </source>
</evidence>
<reference evidence="2 3" key="1">
    <citation type="submission" date="2019-07" db="EMBL/GenBank/DDBJ databases">
        <title>Whole genome shotgun sequence of Alkalibacterium kapii NBRC 103247.</title>
        <authorList>
            <person name="Hosoyama A."/>
            <person name="Uohara A."/>
            <person name="Ohji S."/>
            <person name="Ichikawa N."/>
        </authorList>
    </citation>
    <scope>NUCLEOTIDE SEQUENCE [LARGE SCALE GENOMIC DNA]</scope>
    <source>
        <strain evidence="2 3">NBRC 103247</strain>
    </source>
</reference>
<feature type="transmembrane region" description="Helical" evidence="1">
    <location>
        <begin position="46"/>
        <end position="67"/>
    </location>
</feature>
<dbReference type="Pfam" id="PF06612">
    <property type="entry name" value="DUF1146"/>
    <property type="match status" value="1"/>
</dbReference>
<evidence type="ECO:0000313" key="3">
    <source>
        <dbReference type="Proteomes" id="UP000321662"/>
    </source>
</evidence>
<comment type="caution">
    <text evidence="2">The sequence shown here is derived from an EMBL/GenBank/DDBJ whole genome shotgun (WGS) entry which is preliminary data.</text>
</comment>